<reference evidence="1 2" key="1">
    <citation type="journal article" date="2022" name="Hortic Res">
        <title>A haplotype resolved chromosomal level avocado genome allows analysis of novel avocado genes.</title>
        <authorList>
            <person name="Nath O."/>
            <person name="Fletcher S.J."/>
            <person name="Hayward A."/>
            <person name="Shaw L.M."/>
            <person name="Masouleh A.K."/>
            <person name="Furtado A."/>
            <person name="Henry R.J."/>
            <person name="Mitter N."/>
        </authorList>
    </citation>
    <scope>NUCLEOTIDE SEQUENCE [LARGE SCALE GENOMIC DNA]</scope>
    <source>
        <strain evidence="2">cv. Hass</strain>
    </source>
</reference>
<comment type="caution">
    <text evidence="1">The sequence shown here is derived from an EMBL/GenBank/DDBJ whole genome shotgun (WGS) entry which is preliminary data.</text>
</comment>
<protein>
    <submittedName>
        <fullName evidence="1">Uncharacterized protein</fullName>
    </submittedName>
</protein>
<evidence type="ECO:0000313" key="1">
    <source>
        <dbReference type="EMBL" id="KAJ8629205.1"/>
    </source>
</evidence>
<accession>A0ACC2L701</accession>
<dbReference type="EMBL" id="CM056815">
    <property type="protein sequence ID" value="KAJ8629205.1"/>
    <property type="molecule type" value="Genomic_DNA"/>
</dbReference>
<proteinExistence type="predicted"/>
<sequence>MSPREPSNVSFFFFLGNSATAALSPVPEIFFSGAVATGIPGPLCWLRFLHGDESSNAQQQRSAAAMDLIVCDQFVAISVCGDLISAAMTTRSNNAPSRTQELRYFQRSMEFQISEEIWGKIERRISCRWVQMGLHRLRFFLESSGQLEVQIEMEGLYEKGEVAEIDNAKVKGLDCMIPPPLLANFDYRMGRSRPLLLLLFLLFSSFISY</sequence>
<evidence type="ECO:0000313" key="2">
    <source>
        <dbReference type="Proteomes" id="UP001234297"/>
    </source>
</evidence>
<dbReference type="Proteomes" id="UP001234297">
    <property type="component" value="Chromosome 7"/>
</dbReference>
<keyword evidence="2" id="KW-1185">Reference proteome</keyword>
<organism evidence="1 2">
    <name type="scientific">Persea americana</name>
    <name type="common">Avocado</name>
    <dbReference type="NCBI Taxonomy" id="3435"/>
    <lineage>
        <taxon>Eukaryota</taxon>
        <taxon>Viridiplantae</taxon>
        <taxon>Streptophyta</taxon>
        <taxon>Embryophyta</taxon>
        <taxon>Tracheophyta</taxon>
        <taxon>Spermatophyta</taxon>
        <taxon>Magnoliopsida</taxon>
        <taxon>Magnoliidae</taxon>
        <taxon>Laurales</taxon>
        <taxon>Lauraceae</taxon>
        <taxon>Persea</taxon>
    </lineage>
</organism>
<name>A0ACC2L701_PERAE</name>
<gene>
    <name evidence="1" type="ORF">MRB53_022528</name>
</gene>